<dbReference type="Gene3D" id="1.10.630.10">
    <property type="entry name" value="Cytochrome P450"/>
    <property type="match status" value="1"/>
</dbReference>
<evidence type="ECO:0000313" key="1">
    <source>
        <dbReference type="EMBL" id="CAH1794025.1"/>
    </source>
</evidence>
<reference evidence="1" key="1">
    <citation type="submission" date="2022-03" db="EMBL/GenBank/DDBJ databases">
        <authorList>
            <person name="Martin C."/>
        </authorList>
    </citation>
    <scope>NUCLEOTIDE SEQUENCE</scope>
</reference>
<dbReference type="GO" id="GO:0016705">
    <property type="term" value="F:oxidoreductase activity, acting on paired donors, with incorporation or reduction of molecular oxygen"/>
    <property type="evidence" value="ECO:0007669"/>
    <property type="project" value="InterPro"/>
</dbReference>
<dbReference type="EMBL" id="CAIIXF020000009">
    <property type="protein sequence ID" value="CAH1794025.1"/>
    <property type="molecule type" value="Genomic_DNA"/>
</dbReference>
<dbReference type="GO" id="GO:0004497">
    <property type="term" value="F:monooxygenase activity"/>
    <property type="evidence" value="ECO:0007669"/>
    <property type="project" value="InterPro"/>
</dbReference>
<gene>
    <name evidence="1" type="ORF">OFUS_LOCUS18797</name>
</gene>
<dbReference type="Proteomes" id="UP000749559">
    <property type="component" value="Unassembled WGS sequence"/>
</dbReference>
<protein>
    <submittedName>
        <fullName evidence="1">Uncharacterized protein</fullName>
    </submittedName>
</protein>
<keyword evidence="2" id="KW-1185">Reference proteome</keyword>
<dbReference type="GO" id="GO:0020037">
    <property type="term" value="F:heme binding"/>
    <property type="evidence" value="ECO:0007669"/>
    <property type="project" value="InterPro"/>
</dbReference>
<accession>A0A8S4PIB9</accession>
<dbReference type="InterPro" id="IPR036396">
    <property type="entry name" value="Cyt_P450_sf"/>
</dbReference>
<name>A0A8S4PIB9_OWEFU</name>
<feature type="non-terminal residue" evidence="1">
    <location>
        <position position="99"/>
    </location>
</feature>
<proteinExistence type="predicted"/>
<feature type="non-terminal residue" evidence="1">
    <location>
        <position position="1"/>
    </location>
</feature>
<dbReference type="AlphaFoldDB" id="A0A8S4PIB9"/>
<sequence>FLNSTVCIEWKFNAVNSLFGEAMRDEDEIKTIAELDETIVRAVGVGKGMELDYFPWLRFFGNSTYKTIEHFITIRNELYDRWILVSKDTMEKGRIRGMV</sequence>
<organism evidence="1 2">
    <name type="scientific">Owenia fusiformis</name>
    <name type="common">Polychaete worm</name>
    <dbReference type="NCBI Taxonomy" id="6347"/>
    <lineage>
        <taxon>Eukaryota</taxon>
        <taxon>Metazoa</taxon>
        <taxon>Spiralia</taxon>
        <taxon>Lophotrochozoa</taxon>
        <taxon>Annelida</taxon>
        <taxon>Polychaeta</taxon>
        <taxon>Sedentaria</taxon>
        <taxon>Canalipalpata</taxon>
        <taxon>Sabellida</taxon>
        <taxon>Oweniida</taxon>
        <taxon>Oweniidae</taxon>
        <taxon>Owenia</taxon>
    </lineage>
</organism>
<dbReference type="GO" id="GO:0005506">
    <property type="term" value="F:iron ion binding"/>
    <property type="evidence" value="ECO:0007669"/>
    <property type="project" value="InterPro"/>
</dbReference>
<dbReference type="OrthoDB" id="1470350at2759"/>
<evidence type="ECO:0000313" key="2">
    <source>
        <dbReference type="Proteomes" id="UP000749559"/>
    </source>
</evidence>
<comment type="caution">
    <text evidence="1">The sequence shown here is derived from an EMBL/GenBank/DDBJ whole genome shotgun (WGS) entry which is preliminary data.</text>
</comment>